<proteinExistence type="predicted"/>
<dbReference type="GO" id="GO:0003677">
    <property type="term" value="F:DNA binding"/>
    <property type="evidence" value="ECO:0007669"/>
    <property type="project" value="InterPro"/>
</dbReference>
<accession>A0A9X1ZHG3</accession>
<dbReference type="PROSITE" id="PS50943">
    <property type="entry name" value="HTH_CROC1"/>
    <property type="match status" value="1"/>
</dbReference>
<feature type="region of interest" description="Disordered" evidence="1">
    <location>
        <begin position="1"/>
        <end position="22"/>
    </location>
</feature>
<dbReference type="AlphaFoldDB" id="A0A9X1ZHG3"/>
<dbReference type="InterPro" id="IPR001387">
    <property type="entry name" value="Cro/C1-type_HTH"/>
</dbReference>
<dbReference type="Pfam" id="PF01381">
    <property type="entry name" value="HTH_3"/>
    <property type="match status" value="1"/>
</dbReference>
<evidence type="ECO:0000313" key="3">
    <source>
        <dbReference type="EMBL" id="MCL1139555.1"/>
    </source>
</evidence>
<comment type="caution">
    <text evidence="3">The sequence shown here is derived from an EMBL/GenBank/DDBJ whole genome shotgun (WGS) entry which is preliminary data.</text>
</comment>
<dbReference type="Gene3D" id="1.10.260.40">
    <property type="entry name" value="lambda repressor-like DNA-binding domains"/>
    <property type="match status" value="1"/>
</dbReference>
<dbReference type="EMBL" id="JAKILB010000008">
    <property type="protein sequence ID" value="MCL1139555.1"/>
    <property type="molecule type" value="Genomic_DNA"/>
</dbReference>
<gene>
    <name evidence="3" type="ORF">L2740_13485</name>
</gene>
<dbReference type="RefSeq" id="WP_248950680.1">
    <property type="nucleotide sequence ID" value="NZ_JAKILB010000008.1"/>
</dbReference>
<protein>
    <submittedName>
        <fullName evidence="3">Helix-turn-helix domain-containing protein</fullName>
    </submittedName>
</protein>
<evidence type="ECO:0000256" key="1">
    <source>
        <dbReference type="SAM" id="MobiDB-lite"/>
    </source>
</evidence>
<dbReference type="SUPFAM" id="SSF47413">
    <property type="entry name" value="lambda repressor-like DNA-binding domains"/>
    <property type="match status" value="1"/>
</dbReference>
<keyword evidence="4" id="KW-1185">Reference proteome</keyword>
<dbReference type="CDD" id="cd00093">
    <property type="entry name" value="HTH_XRE"/>
    <property type="match status" value="1"/>
</dbReference>
<sequence>MEKSSGNAGRPTLSAKRSKMGPNEKDALMLAVSRDLLTGTKTTGQALRFLRVELLSLNQEQYARMVGVTRKILSEIESDRSKANVYVLNRVLRGVGLYAAILPRDNFIKGELFKEFKYIE</sequence>
<evidence type="ECO:0000259" key="2">
    <source>
        <dbReference type="PROSITE" id="PS50943"/>
    </source>
</evidence>
<dbReference type="InterPro" id="IPR010982">
    <property type="entry name" value="Lambda_DNA-bd_dom_sf"/>
</dbReference>
<reference evidence="3" key="1">
    <citation type="submission" date="2022-01" db="EMBL/GenBank/DDBJ databases">
        <title>Whole genome-based taxonomy of the Shewanellaceae.</title>
        <authorList>
            <person name="Martin-Rodriguez A.J."/>
        </authorList>
    </citation>
    <scope>NUCLEOTIDE SEQUENCE</scope>
    <source>
        <strain evidence="3">KCTC 23973</strain>
    </source>
</reference>
<feature type="domain" description="HTH cro/C1-type" evidence="2">
    <location>
        <begin position="47"/>
        <end position="102"/>
    </location>
</feature>
<evidence type="ECO:0000313" key="4">
    <source>
        <dbReference type="Proteomes" id="UP001139293"/>
    </source>
</evidence>
<dbReference type="Proteomes" id="UP001139293">
    <property type="component" value="Unassembled WGS sequence"/>
</dbReference>
<name>A0A9X1ZHG3_9GAMM</name>
<organism evidence="3 4">
    <name type="scientific">Shewanella pneumatophori</name>
    <dbReference type="NCBI Taxonomy" id="314092"/>
    <lineage>
        <taxon>Bacteria</taxon>
        <taxon>Pseudomonadati</taxon>
        <taxon>Pseudomonadota</taxon>
        <taxon>Gammaproteobacteria</taxon>
        <taxon>Alteromonadales</taxon>
        <taxon>Shewanellaceae</taxon>
        <taxon>Shewanella</taxon>
    </lineage>
</organism>